<feature type="region of interest" description="Disordered" evidence="1">
    <location>
        <begin position="446"/>
        <end position="482"/>
    </location>
</feature>
<dbReference type="Proteomes" id="UP001498398">
    <property type="component" value="Unassembled WGS sequence"/>
</dbReference>
<feature type="compositionally biased region" description="Acidic residues" evidence="1">
    <location>
        <begin position="236"/>
        <end position="245"/>
    </location>
</feature>
<feature type="region of interest" description="Disordered" evidence="1">
    <location>
        <begin position="236"/>
        <end position="271"/>
    </location>
</feature>
<dbReference type="EMBL" id="JBANRG010000009">
    <property type="protein sequence ID" value="KAK7463906.1"/>
    <property type="molecule type" value="Genomic_DNA"/>
</dbReference>
<feature type="compositionally biased region" description="Polar residues" evidence="1">
    <location>
        <begin position="255"/>
        <end position="271"/>
    </location>
</feature>
<evidence type="ECO:0000313" key="3">
    <source>
        <dbReference type="Proteomes" id="UP001498398"/>
    </source>
</evidence>
<sequence length="482" mass="53307">MSFTKVGEDIWHCDPASVTSTLSFQISDSSGSPNSPCCGMGWRFCVSSNSKEGATQHKATITRLSFDPQGFIRLLSPRNLKISVRADLGIAIPNNYIIPSLDESSSSNLELGTYSHSENQTITFQITIYFPEGFKLNFPSRLPRAAPSNVVDVIYDSVKGKKAIDCVFYLYSASARGGKGQISKPRAVYANLALLRGHCDYLDALLGDGFQETSTVLDPAQIPPVSWGYDYDSDSDFEEDPDDDFLEKPVENKKSASTQNGTKSTSDADTCANVSTPTVEVPKENSSFAKCSQQFSRSMVLTGFAFRTWRALVLYLLTKRITFRKLSSQPHDLQYLFEFDNEDACSPKSMYRLADMIGLDDLKQKAYSAIKISISRYNVAEEVVSLFSSRYGGVREFEINHLLECDKKEFENFCQKLSRGEFVDHQLSAVAEILMALKRIAPVSSLGSSPEPAPAPPAEPPFVDVTPRRNAKGGKKNSWGAF</sequence>
<feature type="compositionally biased region" description="Pro residues" evidence="1">
    <location>
        <begin position="451"/>
        <end position="460"/>
    </location>
</feature>
<evidence type="ECO:0000313" key="2">
    <source>
        <dbReference type="EMBL" id="KAK7463906.1"/>
    </source>
</evidence>
<reference evidence="2 3" key="1">
    <citation type="submission" date="2024-01" db="EMBL/GenBank/DDBJ databases">
        <title>A draft genome for the cacao thread blight pathogen Marasmiellus scandens.</title>
        <authorList>
            <person name="Baruah I.K."/>
            <person name="Leung J."/>
            <person name="Bukari Y."/>
            <person name="Amoako-Attah I."/>
            <person name="Meinhardt L.W."/>
            <person name="Bailey B.A."/>
            <person name="Cohen S.P."/>
        </authorList>
    </citation>
    <scope>NUCLEOTIDE SEQUENCE [LARGE SCALE GENOMIC DNA]</scope>
    <source>
        <strain evidence="2 3">GH-19</strain>
    </source>
</reference>
<accession>A0ABR1JMT4</accession>
<evidence type="ECO:0000256" key="1">
    <source>
        <dbReference type="SAM" id="MobiDB-lite"/>
    </source>
</evidence>
<gene>
    <name evidence="2" type="ORF">VKT23_007242</name>
</gene>
<comment type="caution">
    <text evidence="2">The sequence shown here is derived from an EMBL/GenBank/DDBJ whole genome shotgun (WGS) entry which is preliminary data.</text>
</comment>
<keyword evidence="3" id="KW-1185">Reference proteome</keyword>
<dbReference type="InterPro" id="IPR011333">
    <property type="entry name" value="SKP1/BTB/POZ_sf"/>
</dbReference>
<name>A0ABR1JMT4_9AGAR</name>
<protein>
    <submittedName>
        <fullName evidence="2">Uncharacterized protein</fullName>
    </submittedName>
</protein>
<organism evidence="2 3">
    <name type="scientific">Marasmiellus scandens</name>
    <dbReference type="NCBI Taxonomy" id="2682957"/>
    <lineage>
        <taxon>Eukaryota</taxon>
        <taxon>Fungi</taxon>
        <taxon>Dikarya</taxon>
        <taxon>Basidiomycota</taxon>
        <taxon>Agaricomycotina</taxon>
        <taxon>Agaricomycetes</taxon>
        <taxon>Agaricomycetidae</taxon>
        <taxon>Agaricales</taxon>
        <taxon>Marasmiineae</taxon>
        <taxon>Omphalotaceae</taxon>
        <taxon>Marasmiellus</taxon>
    </lineage>
</organism>
<dbReference type="Gene3D" id="3.30.710.10">
    <property type="entry name" value="Potassium Channel Kv1.1, Chain A"/>
    <property type="match status" value="1"/>
</dbReference>
<proteinExistence type="predicted"/>